<gene>
    <name evidence="3" type="ORF">HNR51_003172</name>
</gene>
<feature type="compositionally biased region" description="Low complexity" evidence="1">
    <location>
        <begin position="739"/>
        <end position="751"/>
    </location>
</feature>
<dbReference type="PROSITE" id="PS50994">
    <property type="entry name" value="INTEGRASE"/>
    <property type="match status" value="1"/>
</dbReference>
<dbReference type="GO" id="GO:0015074">
    <property type="term" value="P:DNA integration"/>
    <property type="evidence" value="ECO:0007669"/>
    <property type="project" value="InterPro"/>
</dbReference>
<reference evidence="3 4" key="1">
    <citation type="submission" date="2020-08" db="EMBL/GenBank/DDBJ databases">
        <title>Genomic Encyclopedia of Type Strains, Phase IV (KMG-IV): sequencing the most valuable type-strain genomes for metagenomic binning, comparative biology and taxonomic classification.</title>
        <authorList>
            <person name="Goeker M."/>
        </authorList>
    </citation>
    <scope>NUCLEOTIDE SEQUENCE [LARGE SCALE GENOMIC DNA]</scope>
    <source>
        <strain evidence="3 4">DSM 11490</strain>
    </source>
</reference>
<feature type="domain" description="Integrase catalytic" evidence="2">
    <location>
        <begin position="288"/>
        <end position="509"/>
    </location>
</feature>
<comment type="caution">
    <text evidence="3">The sequence shown here is derived from an EMBL/GenBank/DDBJ whole genome shotgun (WGS) entry which is preliminary data.</text>
</comment>
<feature type="compositionally biased region" description="Basic residues" evidence="1">
    <location>
        <begin position="780"/>
        <end position="790"/>
    </location>
</feature>
<dbReference type="EMBL" id="JACJIB010000005">
    <property type="protein sequence ID" value="MBA8914081.1"/>
    <property type="molecule type" value="Genomic_DNA"/>
</dbReference>
<sequence length="790" mass="89194">MALPNPLGAAVALRPDDRLFIFSEYWRPVRSSRDGHWLAPVFDRSSEIFITHYDFEIERKGVDFKHEIDWFRPECVTSRMADQGFFLRHLPKADQNDVTDKIRWIREFYGLLRAGAVDRTSKGYAAAVVEISNKFGVSRAFVSWDVDEDVKRRANRGSRKNRGVPPSPATLRRYVEHLEAAEFDLSCLRDGRFRSGNRRDRFSPETRYLLEQYARKFASYRKLTRLNLYQRFRGVFARLSRQFEDEGRAIDSTPSYSRFCLEIAKLNQFEVDIARLGRERAGRKWRNLGIGPDVSWALERVEMDFYQIDLQVLLVEAAIWENLPQHLRSQIDRSRWYLCVAMDVASRCVLGMKLSRSENAKTAVETLRMCFYDKSHIGRAAGALSLWDMCGSLDSLATDMGVAFVNAFFAARAISVLADVINPPAAQPQLRPFIERFFRTIKENLLKRFEGNTGGSIQELGDYPAQLRAVLTIDQFADLLVRWCVDVYHNMQHDGLGRETPRDAWLRLTRLKKPRPCPDQRRMRESFGMDVLRRTGRPGIRIAGLYYNSEELQAWCRAKGDAVVDVRIDPENIGGISVRLDPKSVKWISLPCRTRFMQGRKLRDWLLAASDLRRMYGEVADIRMPIVLQAIEAIERTHSRAAGVAEIGPGEPTDEEIANCERELGIGFSIPSDEEMFGDAEPVDGDPPVRSGQPTLPSSFGAAFGRSFPVGGSIAKGPMPADPVATSASSAAAEREAGVPDPSVPDAPSAPKVRTDPSPRPDPDADPPGPSDPAVPPGSGRRRNPWTKEK</sequence>
<feature type="region of interest" description="Disordered" evidence="1">
    <location>
        <begin position="719"/>
        <end position="790"/>
    </location>
</feature>
<dbReference type="InterPro" id="IPR012337">
    <property type="entry name" value="RNaseH-like_sf"/>
</dbReference>
<dbReference type="SUPFAM" id="SSF53098">
    <property type="entry name" value="Ribonuclease H-like"/>
    <property type="match status" value="1"/>
</dbReference>
<feature type="compositionally biased region" description="Pro residues" evidence="1">
    <location>
        <begin position="766"/>
        <end position="776"/>
    </location>
</feature>
<evidence type="ECO:0000313" key="3">
    <source>
        <dbReference type="EMBL" id="MBA8914081.1"/>
    </source>
</evidence>
<dbReference type="InterPro" id="IPR001584">
    <property type="entry name" value="Integrase_cat-core"/>
</dbReference>
<feature type="compositionally biased region" description="Acidic residues" evidence="1">
    <location>
        <begin position="672"/>
        <end position="684"/>
    </location>
</feature>
<dbReference type="RefSeq" id="WP_182555543.1">
    <property type="nucleotide sequence ID" value="NZ_BPRF01000003.1"/>
</dbReference>
<dbReference type="GO" id="GO:0003676">
    <property type="term" value="F:nucleic acid binding"/>
    <property type="evidence" value="ECO:0007669"/>
    <property type="project" value="InterPro"/>
</dbReference>
<evidence type="ECO:0000256" key="1">
    <source>
        <dbReference type="SAM" id="MobiDB-lite"/>
    </source>
</evidence>
<proteinExistence type="predicted"/>
<evidence type="ECO:0000313" key="4">
    <source>
        <dbReference type="Proteomes" id="UP000543554"/>
    </source>
</evidence>
<evidence type="ECO:0000259" key="2">
    <source>
        <dbReference type="PROSITE" id="PS50994"/>
    </source>
</evidence>
<dbReference type="Proteomes" id="UP000543554">
    <property type="component" value="Unassembled WGS sequence"/>
</dbReference>
<dbReference type="AlphaFoldDB" id="A0AA40S3V1"/>
<accession>A0AA40S3V1</accession>
<feature type="region of interest" description="Disordered" evidence="1">
    <location>
        <begin position="671"/>
        <end position="703"/>
    </location>
</feature>
<keyword evidence="4" id="KW-1185">Reference proteome</keyword>
<dbReference type="InterPro" id="IPR036397">
    <property type="entry name" value="RNaseH_sf"/>
</dbReference>
<dbReference type="InterPro" id="IPR015378">
    <property type="entry name" value="Transposase-like_Mu_C"/>
</dbReference>
<organism evidence="3 4">
    <name type="scientific">Methylorubrum thiocyanatum</name>
    <dbReference type="NCBI Taxonomy" id="47958"/>
    <lineage>
        <taxon>Bacteria</taxon>
        <taxon>Pseudomonadati</taxon>
        <taxon>Pseudomonadota</taxon>
        <taxon>Alphaproteobacteria</taxon>
        <taxon>Hyphomicrobiales</taxon>
        <taxon>Methylobacteriaceae</taxon>
        <taxon>Methylorubrum</taxon>
    </lineage>
</organism>
<name>A0AA40S3V1_9HYPH</name>
<feature type="compositionally biased region" description="Basic and acidic residues" evidence="1">
    <location>
        <begin position="753"/>
        <end position="763"/>
    </location>
</feature>
<protein>
    <submittedName>
        <fullName evidence="3">Transposase</fullName>
    </submittedName>
</protein>
<dbReference type="Pfam" id="PF09299">
    <property type="entry name" value="Mu-transpos_C"/>
    <property type="match status" value="1"/>
</dbReference>
<dbReference type="Gene3D" id="3.30.420.10">
    <property type="entry name" value="Ribonuclease H-like superfamily/Ribonuclease H"/>
    <property type="match status" value="1"/>
</dbReference>